<evidence type="ECO:0000256" key="1">
    <source>
        <dbReference type="SAM" id="MobiDB-lite"/>
    </source>
</evidence>
<dbReference type="Proteomes" id="UP000316621">
    <property type="component" value="Chromosome 1"/>
</dbReference>
<organism evidence="2 3">
    <name type="scientific">Papaver somniferum</name>
    <name type="common">Opium poppy</name>
    <dbReference type="NCBI Taxonomy" id="3469"/>
    <lineage>
        <taxon>Eukaryota</taxon>
        <taxon>Viridiplantae</taxon>
        <taxon>Streptophyta</taxon>
        <taxon>Embryophyta</taxon>
        <taxon>Tracheophyta</taxon>
        <taxon>Spermatophyta</taxon>
        <taxon>Magnoliopsida</taxon>
        <taxon>Ranunculales</taxon>
        <taxon>Papaveraceae</taxon>
        <taxon>Papaveroideae</taxon>
        <taxon>Papaver</taxon>
    </lineage>
</organism>
<dbReference type="Gramene" id="RZC45765">
    <property type="protein sequence ID" value="RZC45765"/>
    <property type="gene ID" value="C5167_038712"/>
</dbReference>
<evidence type="ECO:0000313" key="2">
    <source>
        <dbReference type="EMBL" id="RZC45765.1"/>
    </source>
</evidence>
<name>A0A4Y7IEC2_PAPSO</name>
<dbReference type="AlphaFoldDB" id="A0A4Y7IEC2"/>
<keyword evidence="3" id="KW-1185">Reference proteome</keyword>
<feature type="region of interest" description="Disordered" evidence="1">
    <location>
        <begin position="1"/>
        <end position="20"/>
    </location>
</feature>
<proteinExistence type="predicted"/>
<protein>
    <submittedName>
        <fullName evidence="2">Uncharacterized protein</fullName>
    </submittedName>
</protein>
<evidence type="ECO:0000313" key="3">
    <source>
        <dbReference type="Proteomes" id="UP000316621"/>
    </source>
</evidence>
<sequence length="109" mass="12829">MAQLHEDSKESSTERDDLKEPFTEVPNKWLVYDLWRDHLQDPSPGNHEHVPWVDKPRSLIYLSEKARISIAKRLREAGVYLPCINRLLRAAILVEERATGYKKFVQQFL</sequence>
<accession>A0A4Y7IEC2</accession>
<gene>
    <name evidence="2" type="ORF">C5167_038712</name>
</gene>
<reference evidence="2 3" key="1">
    <citation type="journal article" date="2018" name="Science">
        <title>The opium poppy genome and morphinan production.</title>
        <authorList>
            <person name="Guo L."/>
            <person name="Winzer T."/>
            <person name="Yang X."/>
            <person name="Li Y."/>
            <person name="Ning Z."/>
            <person name="He Z."/>
            <person name="Teodor R."/>
            <person name="Lu Y."/>
            <person name="Bowser T.A."/>
            <person name="Graham I.A."/>
            <person name="Ye K."/>
        </authorList>
    </citation>
    <scope>NUCLEOTIDE SEQUENCE [LARGE SCALE GENOMIC DNA]</scope>
    <source>
        <strain evidence="3">cv. HN1</strain>
        <tissue evidence="2">Leaves</tissue>
    </source>
</reference>
<dbReference type="EMBL" id="CM010715">
    <property type="protein sequence ID" value="RZC45765.1"/>
    <property type="molecule type" value="Genomic_DNA"/>
</dbReference>